<keyword evidence="3 8" id="KW-0349">Heme</keyword>
<dbReference type="InterPro" id="IPR050479">
    <property type="entry name" value="CYP11_CYP27_families"/>
</dbReference>
<gene>
    <name evidence="10" type="ORF">EAI_02340</name>
</gene>
<dbReference type="OMA" id="MACDMLL"/>
<keyword evidence="6 8" id="KW-0408">Iron</keyword>
<dbReference type="STRING" id="610380.E2C0K4"/>
<dbReference type="GO" id="GO:0016705">
    <property type="term" value="F:oxidoreductase activity, acting on paired donors, with incorporation or reduction of molecular oxygen"/>
    <property type="evidence" value="ECO:0007669"/>
    <property type="project" value="InterPro"/>
</dbReference>
<keyword evidence="4 8" id="KW-0479">Metal-binding</keyword>
<keyword evidence="7 9" id="KW-0503">Monooxygenase</keyword>
<accession>E2C0K4</accession>
<evidence type="ECO:0000256" key="5">
    <source>
        <dbReference type="ARBA" id="ARBA00023002"/>
    </source>
</evidence>
<dbReference type="FunFam" id="1.10.630.10:FF:000006">
    <property type="entry name" value="Cytochrome P450 302a1, mitochondrial"/>
    <property type="match status" value="1"/>
</dbReference>
<proteinExistence type="inferred from homology"/>
<dbReference type="Pfam" id="PF00067">
    <property type="entry name" value="p450"/>
    <property type="match status" value="1"/>
</dbReference>
<dbReference type="CDD" id="cd11054">
    <property type="entry name" value="CYP24A1-like"/>
    <property type="match status" value="1"/>
</dbReference>
<dbReference type="PANTHER" id="PTHR24279">
    <property type="entry name" value="CYTOCHROME P450"/>
    <property type="match status" value="1"/>
</dbReference>
<dbReference type="PROSITE" id="PS00086">
    <property type="entry name" value="CYTOCHROME_P450"/>
    <property type="match status" value="1"/>
</dbReference>
<evidence type="ECO:0000256" key="2">
    <source>
        <dbReference type="ARBA" id="ARBA00010617"/>
    </source>
</evidence>
<comment type="cofactor">
    <cofactor evidence="1 8">
        <name>heme</name>
        <dbReference type="ChEBI" id="CHEBI:30413"/>
    </cofactor>
</comment>
<dbReference type="Proteomes" id="UP000008237">
    <property type="component" value="Unassembled WGS sequence"/>
</dbReference>
<dbReference type="GO" id="GO:0004497">
    <property type="term" value="F:monooxygenase activity"/>
    <property type="evidence" value="ECO:0007669"/>
    <property type="project" value="UniProtKB-KW"/>
</dbReference>
<evidence type="ECO:0000256" key="6">
    <source>
        <dbReference type="ARBA" id="ARBA00023004"/>
    </source>
</evidence>
<dbReference type="GO" id="GO:0020037">
    <property type="term" value="F:heme binding"/>
    <property type="evidence" value="ECO:0007669"/>
    <property type="project" value="InterPro"/>
</dbReference>
<evidence type="ECO:0000256" key="3">
    <source>
        <dbReference type="ARBA" id="ARBA00022617"/>
    </source>
</evidence>
<reference evidence="10 11" key="1">
    <citation type="journal article" date="2010" name="Science">
        <title>Genomic comparison of the ants Camponotus floridanus and Harpegnathos saltator.</title>
        <authorList>
            <person name="Bonasio R."/>
            <person name="Zhang G."/>
            <person name="Ye C."/>
            <person name="Mutti N.S."/>
            <person name="Fang X."/>
            <person name="Qin N."/>
            <person name="Donahue G."/>
            <person name="Yang P."/>
            <person name="Li Q."/>
            <person name="Li C."/>
            <person name="Zhang P."/>
            <person name="Huang Z."/>
            <person name="Berger S.L."/>
            <person name="Reinberg D."/>
            <person name="Wang J."/>
            <person name="Liebig J."/>
        </authorList>
    </citation>
    <scope>NUCLEOTIDE SEQUENCE [LARGE SCALE GENOMIC DNA]</scope>
    <source>
        <strain evidence="10 11">R22 G/1</strain>
    </source>
</reference>
<keyword evidence="5 9" id="KW-0560">Oxidoreductase</keyword>
<dbReference type="InterPro" id="IPR017972">
    <property type="entry name" value="Cyt_P450_CS"/>
</dbReference>
<dbReference type="AlphaFoldDB" id="E2C0K4"/>
<dbReference type="PRINTS" id="PR00385">
    <property type="entry name" value="P450"/>
</dbReference>
<dbReference type="InterPro" id="IPR002401">
    <property type="entry name" value="Cyt_P450_E_grp-I"/>
</dbReference>
<dbReference type="EMBL" id="GL451800">
    <property type="protein sequence ID" value="EFN78521.1"/>
    <property type="molecule type" value="Genomic_DNA"/>
</dbReference>
<evidence type="ECO:0000313" key="10">
    <source>
        <dbReference type="EMBL" id="EFN78521.1"/>
    </source>
</evidence>
<sequence length="501" mass="57586">MWRTRIETAKKLLARSCSANSKHAQDVRPFEDIPGPKSLPVVGTLYKYLPLIGEYSFTRLHTTGLLKLKRYGPLVREEIVPGVPTVWVFRPEDIASVLQAEAGLYPERRSHLALLKYRKDRSNVYNTGGLLPTNGADWWRLRREFQKVLSKPRNVAEYLEDTDVVVQEFVKLCQLEKIDDFLPLLSRLFLELTCLVAFDVRMNSFSEEERRPDSRSSKLIDAAFETNSVIVRLDNGPRLWRYFETRLYRKLRKAQSYMEEVSQQMVSQRNQSTSIRRKKSLLEEYSRNEALDIKDIVGMSCDMLLAGVDTTTYSTSFALYHLARNSDLQDKLRHEATALLADPDSPITLEVLSNAAYTKAVIKETFRMNPISVGIGRILQTDVVLNGYHVPRGTVVVTQNQVTCRLPEYFNEPNSFVPERWLRSKDRTTRESINPYLVLPFGHGPRSCIARRFAEQNIQVVLLRMCRNLRFTWCGGNLGTKSLLINKPDAPIKLEFECVNA</sequence>
<dbReference type="SUPFAM" id="SSF48264">
    <property type="entry name" value="Cytochrome P450"/>
    <property type="match status" value="1"/>
</dbReference>
<evidence type="ECO:0000313" key="11">
    <source>
        <dbReference type="Proteomes" id="UP000008237"/>
    </source>
</evidence>
<dbReference type="InterPro" id="IPR001128">
    <property type="entry name" value="Cyt_P450"/>
</dbReference>
<dbReference type="PRINTS" id="PR00463">
    <property type="entry name" value="EP450I"/>
</dbReference>
<name>E2C0K4_HARSA</name>
<organism evidence="11">
    <name type="scientific">Harpegnathos saltator</name>
    <name type="common">Jerdon's jumping ant</name>
    <dbReference type="NCBI Taxonomy" id="610380"/>
    <lineage>
        <taxon>Eukaryota</taxon>
        <taxon>Metazoa</taxon>
        <taxon>Ecdysozoa</taxon>
        <taxon>Arthropoda</taxon>
        <taxon>Hexapoda</taxon>
        <taxon>Insecta</taxon>
        <taxon>Pterygota</taxon>
        <taxon>Neoptera</taxon>
        <taxon>Endopterygota</taxon>
        <taxon>Hymenoptera</taxon>
        <taxon>Apocrita</taxon>
        <taxon>Aculeata</taxon>
        <taxon>Formicoidea</taxon>
        <taxon>Formicidae</taxon>
        <taxon>Ponerinae</taxon>
        <taxon>Ponerini</taxon>
        <taxon>Harpegnathos</taxon>
    </lineage>
</organism>
<evidence type="ECO:0000256" key="8">
    <source>
        <dbReference type="PIRSR" id="PIRSR602401-1"/>
    </source>
</evidence>
<evidence type="ECO:0000256" key="9">
    <source>
        <dbReference type="RuleBase" id="RU000461"/>
    </source>
</evidence>
<comment type="similarity">
    <text evidence="2 9">Belongs to the cytochrome P450 family.</text>
</comment>
<dbReference type="OrthoDB" id="3945418at2759"/>
<dbReference type="PANTHER" id="PTHR24279:SF120">
    <property type="entry name" value="CYTOCHROME P450"/>
    <property type="match status" value="1"/>
</dbReference>
<dbReference type="Gene3D" id="1.10.630.10">
    <property type="entry name" value="Cytochrome P450"/>
    <property type="match status" value="1"/>
</dbReference>
<keyword evidence="11" id="KW-1185">Reference proteome</keyword>
<evidence type="ECO:0000256" key="1">
    <source>
        <dbReference type="ARBA" id="ARBA00001971"/>
    </source>
</evidence>
<dbReference type="GO" id="GO:0005506">
    <property type="term" value="F:iron ion binding"/>
    <property type="evidence" value="ECO:0007669"/>
    <property type="project" value="InterPro"/>
</dbReference>
<protein>
    <submittedName>
        <fullName evidence="10">Cytochrome P450 302a1, mitochondrial</fullName>
    </submittedName>
</protein>
<dbReference type="InParanoid" id="E2C0K4"/>
<evidence type="ECO:0000256" key="7">
    <source>
        <dbReference type="ARBA" id="ARBA00023033"/>
    </source>
</evidence>
<dbReference type="FunCoup" id="E2C0K4">
    <property type="interactions" value="17"/>
</dbReference>
<feature type="binding site" description="axial binding residue" evidence="8">
    <location>
        <position position="448"/>
    </location>
    <ligand>
        <name>heme</name>
        <dbReference type="ChEBI" id="CHEBI:30413"/>
    </ligand>
    <ligandPart>
        <name>Fe</name>
        <dbReference type="ChEBI" id="CHEBI:18248"/>
    </ligandPart>
</feature>
<evidence type="ECO:0000256" key="4">
    <source>
        <dbReference type="ARBA" id="ARBA00022723"/>
    </source>
</evidence>
<dbReference type="InterPro" id="IPR036396">
    <property type="entry name" value="Cyt_P450_sf"/>
</dbReference>